<dbReference type="WBParaSite" id="ACRNAN_scaffold14315.g32065.t1">
    <property type="protein sequence ID" value="ACRNAN_scaffold14315.g32065.t1"/>
    <property type="gene ID" value="ACRNAN_scaffold14315.g32065"/>
</dbReference>
<sequence length="155" mass="17946">MIRYILPFLCLFYIFLADEDLKHVKHAVLDKNTKIVFWGTRHGNRNPTQFLKEVIDKKTQTWGFEGDSELTKFGKRQAFGLGAELRKYLSGYLDDNYLAPEAKFFSSSASRCQMTLQLALAGLYPPKTFATWKPNINWTPVPYTIDDPMLRICIK</sequence>
<dbReference type="SUPFAM" id="SSF53254">
    <property type="entry name" value="Phosphoglycerate mutase-like"/>
    <property type="match status" value="1"/>
</dbReference>
<dbReference type="CDD" id="cd07040">
    <property type="entry name" value="HP"/>
    <property type="match status" value="1"/>
</dbReference>
<accession>A0A914CT31</accession>
<feature type="chain" id="PRO_5037227711" evidence="1">
    <location>
        <begin position="18"/>
        <end position="155"/>
    </location>
</feature>
<dbReference type="InterPro" id="IPR000560">
    <property type="entry name" value="His_Pase_clade-2"/>
</dbReference>
<keyword evidence="2" id="KW-1185">Reference proteome</keyword>
<evidence type="ECO:0000313" key="2">
    <source>
        <dbReference type="Proteomes" id="UP000887540"/>
    </source>
</evidence>
<organism evidence="2 3">
    <name type="scientific">Acrobeloides nanus</name>
    <dbReference type="NCBI Taxonomy" id="290746"/>
    <lineage>
        <taxon>Eukaryota</taxon>
        <taxon>Metazoa</taxon>
        <taxon>Ecdysozoa</taxon>
        <taxon>Nematoda</taxon>
        <taxon>Chromadorea</taxon>
        <taxon>Rhabditida</taxon>
        <taxon>Tylenchina</taxon>
        <taxon>Cephalobomorpha</taxon>
        <taxon>Cephaloboidea</taxon>
        <taxon>Cephalobidae</taxon>
        <taxon>Acrobeloides</taxon>
    </lineage>
</organism>
<proteinExistence type="predicted"/>
<dbReference type="Pfam" id="PF00328">
    <property type="entry name" value="His_Phos_2"/>
    <property type="match status" value="1"/>
</dbReference>
<dbReference type="Gene3D" id="3.40.50.1240">
    <property type="entry name" value="Phosphoglycerate mutase-like"/>
    <property type="match status" value="1"/>
</dbReference>
<feature type="signal peptide" evidence="1">
    <location>
        <begin position="1"/>
        <end position="17"/>
    </location>
</feature>
<name>A0A914CT31_9BILA</name>
<evidence type="ECO:0000256" key="1">
    <source>
        <dbReference type="SAM" id="SignalP"/>
    </source>
</evidence>
<protein>
    <submittedName>
        <fullName evidence="3">Uncharacterized protein</fullName>
    </submittedName>
</protein>
<evidence type="ECO:0000313" key="3">
    <source>
        <dbReference type="WBParaSite" id="ACRNAN_scaffold14315.g32065.t1"/>
    </source>
</evidence>
<dbReference type="GO" id="GO:0016791">
    <property type="term" value="F:phosphatase activity"/>
    <property type="evidence" value="ECO:0007669"/>
    <property type="project" value="UniProtKB-ARBA"/>
</dbReference>
<dbReference type="AlphaFoldDB" id="A0A914CT31"/>
<keyword evidence="1" id="KW-0732">Signal</keyword>
<dbReference type="InterPro" id="IPR029033">
    <property type="entry name" value="His_PPase_superfam"/>
</dbReference>
<dbReference type="Proteomes" id="UP000887540">
    <property type="component" value="Unplaced"/>
</dbReference>
<reference evidence="3" key="1">
    <citation type="submission" date="2022-11" db="UniProtKB">
        <authorList>
            <consortium name="WormBaseParasite"/>
        </authorList>
    </citation>
    <scope>IDENTIFICATION</scope>
</reference>